<keyword evidence="10" id="KW-1185">Reference proteome</keyword>
<dbReference type="PANTHER" id="PTHR23163">
    <property type="entry name" value="RING FINGER PROTEIN-RELATED"/>
    <property type="match status" value="1"/>
</dbReference>
<keyword evidence="6" id="KW-0833">Ubl conjugation pathway</keyword>
<dbReference type="EMBL" id="MVGT01002313">
    <property type="protein sequence ID" value="OVA08643.1"/>
    <property type="molecule type" value="Genomic_DNA"/>
</dbReference>
<keyword evidence="3 6" id="KW-0863">Zinc-finger</keyword>
<dbReference type="InParanoid" id="A0A200QDW0"/>
<proteinExistence type="inferred from homology"/>
<dbReference type="PANTHER" id="PTHR23163:SF0">
    <property type="entry name" value="E3 UBIQUITIN-PROTEIN LIGASE BRE1"/>
    <property type="match status" value="1"/>
</dbReference>
<evidence type="ECO:0000256" key="5">
    <source>
        <dbReference type="ARBA" id="ARBA00023242"/>
    </source>
</evidence>
<keyword evidence="6 7" id="KW-0175">Coiled coil</keyword>
<dbReference type="STRING" id="56857.A0A200QDW0"/>
<feature type="coiled-coil region" evidence="7">
    <location>
        <begin position="736"/>
        <end position="798"/>
    </location>
</feature>
<keyword evidence="5 6" id="KW-0539">Nucleus</keyword>
<comment type="similarity">
    <text evidence="6">Belongs to the BRE1 family.</text>
</comment>
<dbReference type="GO" id="GO:0008270">
    <property type="term" value="F:zinc ion binding"/>
    <property type="evidence" value="ECO:0007669"/>
    <property type="project" value="UniProtKB-KW"/>
</dbReference>
<evidence type="ECO:0000313" key="9">
    <source>
        <dbReference type="EMBL" id="OVA08643.1"/>
    </source>
</evidence>
<evidence type="ECO:0000313" key="10">
    <source>
        <dbReference type="Proteomes" id="UP000195402"/>
    </source>
</evidence>
<comment type="subcellular location">
    <subcellularLocation>
        <location evidence="1 6">Nucleus</location>
    </subcellularLocation>
</comment>
<comment type="caution">
    <text evidence="9">The sequence shown here is derived from an EMBL/GenBank/DDBJ whole genome shotgun (WGS) entry which is preliminary data.</text>
</comment>
<feature type="region of interest" description="Disordered" evidence="8">
    <location>
        <begin position="1"/>
        <end position="34"/>
    </location>
</feature>
<sequence length="867" mass="98335">MGSTGEPDRKRRHFSSIPSTPATAKKNSSFLPSSEEKKLDTAVLQYKNQKLCQQLEAQKAECFALESKYAQRKEKQKDYEDTLVVVDGTWNQLLRDLESHSVRIRGSAGNGQDAKQSSTLNDQAASSPEDTFLCRLLETGATDSCSMNNCPNQMEDNNLTSVATAINNLRNIIVAIDDLWNSKDQIAAALLEKLPKDDPDRPKVSNDLAVEVKNLRAALGNLHLEHRSMVHELQSHRDSNAKNKAELKRLAGELEGTIAELEESNCKLATLKAQKDAARGSSFPVLNFGNKHVSGDKTRDKQKDLQDMESTLKEYLALASSRQLELKSLHEERIGILKKLSLVQNTLKDLKYINSSKAYLLLNDQLEKSKAEVIRCRALCEKLQVEKDNFAWREAEVNVKVDLADVLRRASAVADSQICDLEKEIQKQIDQRNLFEIRLEEASREPGRKEIISEFKALLSSFPKNMSIMQSQLSKYKEAASEVHSLRAEVQALSNILDRKVDELKTLSGRSVDQNAEIKKLKAVVNDLKDSDHELKLFLEMYRRESTDSRDVIEARDLEYQAWAHVQSLKSSLDEHGLELRVKAANEAEAISQQRLATAEAEIADLRQKFEASRRDESKFSEVLKSKHEEGEAYLSEIETIGQAYEDMQTQNQHLLQQITERDDYNIKLVLEGAKARQLQDALRFEKQNKEKELQQVKASLDFYEMKGARVNDQLKVCSEQVQKLAEDRGQSSSALENTQKRLLDFRRESQRLKELLAKSQSKVEKSRIGVAEVQIELEKERFNKKRVEEELEGVTRKSTRLSAHTQGSSVLEKLQKEAKEYRDILNCSICHERPKEVPAIIGIVIPSLAKNQGCDSLLIWSQLLLP</sequence>
<feature type="coiled-coil region" evidence="7">
    <location>
        <begin position="244"/>
        <end position="274"/>
    </location>
</feature>
<evidence type="ECO:0000256" key="4">
    <source>
        <dbReference type="ARBA" id="ARBA00022833"/>
    </source>
</evidence>
<feature type="region of interest" description="Disordered" evidence="8">
    <location>
        <begin position="105"/>
        <end position="126"/>
    </location>
</feature>
<evidence type="ECO:0000256" key="1">
    <source>
        <dbReference type="ARBA" id="ARBA00004123"/>
    </source>
</evidence>
<evidence type="ECO:0000256" key="7">
    <source>
        <dbReference type="SAM" id="Coils"/>
    </source>
</evidence>
<dbReference type="GO" id="GO:0033503">
    <property type="term" value="C:HULC complex"/>
    <property type="evidence" value="ECO:0007669"/>
    <property type="project" value="TreeGrafter"/>
</dbReference>
<organism evidence="9 10">
    <name type="scientific">Macleaya cordata</name>
    <name type="common">Five-seeded plume-poppy</name>
    <name type="synonym">Bocconia cordata</name>
    <dbReference type="NCBI Taxonomy" id="56857"/>
    <lineage>
        <taxon>Eukaryota</taxon>
        <taxon>Viridiplantae</taxon>
        <taxon>Streptophyta</taxon>
        <taxon>Embryophyta</taxon>
        <taxon>Tracheophyta</taxon>
        <taxon>Spermatophyta</taxon>
        <taxon>Magnoliopsida</taxon>
        <taxon>Ranunculales</taxon>
        <taxon>Papaveraceae</taxon>
        <taxon>Papaveroideae</taxon>
        <taxon>Macleaya</taxon>
    </lineage>
</organism>
<evidence type="ECO:0000256" key="2">
    <source>
        <dbReference type="ARBA" id="ARBA00022723"/>
    </source>
</evidence>
<dbReference type="UniPathway" id="UPA00143"/>
<reference evidence="9 10" key="1">
    <citation type="journal article" date="2017" name="Mol. Plant">
        <title>The Genome of Medicinal Plant Macleaya cordata Provides New Insights into Benzylisoquinoline Alkaloids Metabolism.</title>
        <authorList>
            <person name="Liu X."/>
            <person name="Liu Y."/>
            <person name="Huang P."/>
            <person name="Ma Y."/>
            <person name="Qing Z."/>
            <person name="Tang Q."/>
            <person name="Cao H."/>
            <person name="Cheng P."/>
            <person name="Zheng Y."/>
            <person name="Yuan Z."/>
            <person name="Zhou Y."/>
            <person name="Liu J."/>
            <person name="Tang Z."/>
            <person name="Zhuo Y."/>
            <person name="Zhang Y."/>
            <person name="Yu L."/>
            <person name="Huang J."/>
            <person name="Yang P."/>
            <person name="Peng Q."/>
            <person name="Zhang J."/>
            <person name="Jiang W."/>
            <person name="Zhang Z."/>
            <person name="Lin K."/>
            <person name="Ro D.K."/>
            <person name="Chen X."/>
            <person name="Xiong X."/>
            <person name="Shang Y."/>
            <person name="Huang S."/>
            <person name="Zeng J."/>
        </authorList>
    </citation>
    <scope>NUCLEOTIDE SEQUENCE [LARGE SCALE GENOMIC DNA]</scope>
    <source>
        <strain evidence="10">cv. BLH2017</strain>
        <tissue evidence="9">Root</tissue>
    </source>
</reference>
<dbReference type="AlphaFoldDB" id="A0A200QDW0"/>
<dbReference type="Proteomes" id="UP000195402">
    <property type="component" value="Unassembled WGS sequence"/>
</dbReference>
<dbReference type="OrthoDB" id="10266039at2759"/>
<comment type="pathway">
    <text evidence="6">Protein modification; protein ubiquitination.</text>
</comment>
<dbReference type="FunCoup" id="A0A200QDW0">
    <property type="interactions" value="3474"/>
</dbReference>
<keyword evidence="2 6" id="KW-0479">Metal-binding</keyword>
<feature type="coiled-coil region" evidence="7">
    <location>
        <begin position="589"/>
        <end position="616"/>
    </location>
</feature>
<dbReference type="GO" id="GO:0016567">
    <property type="term" value="P:protein ubiquitination"/>
    <property type="evidence" value="ECO:0007669"/>
    <property type="project" value="UniProtKB-UniRule"/>
</dbReference>
<accession>A0A200QDW0</accession>
<name>A0A200QDW0_MACCD</name>
<gene>
    <name evidence="9" type="ORF">BVC80_8511g8</name>
</gene>
<dbReference type="GO" id="GO:0006325">
    <property type="term" value="P:chromatin organization"/>
    <property type="evidence" value="ECO:0007669"/>
    <property type="project" value="UniProtKB-KW"/>
</dbReference>
<comment type="catalytic activity">
    <reaction evidence="6">
        <text>S-ubiquitinyl-[E2 ubiquitin-conjugating enzyme]-L-cysteine + [acceptor protein]-L-lysine = [E2 ubiquitin-conjugating enzyme]-L-cysteine + N(6)-ubiquitinyl-[acceptor protein]-L-lysine.</text>
        <dbReference type="EC" id="2.3.2.27"/>
    </reaction>
</comment>
<dbReference type="OMA" id="THIEIMT"/>
<evidence type="ECO:0000256" key="6">
    <source>
        <dbReference type="RuleBase" id="RU365038"/>
    </source>
</evidence>
<dbReference type="EC" id="2.3.2.27" evidence="6"/>
<feature type="coiled-coil region" evidence="7">
    <location>
        <begin position="676"/>
        <end position="707"/>
    </location>
</feature>
<evidence type="ECO:0000256" key="8">
    <source>
        <dbReference type="SAM" id="MobiDB-lite"/>
    </source>
</evidence>
<dbReference type="GO" id="GO:0061630">
    <property type="term" value="F:ubiquitin protein ligase activity"/>
    <property type="evidence" value="ECO:0007669"/>
    <property type="project" value="UniProtKB-EC"/>
</dbReference>
<dbReference type="GO" id="GO:0005634">
    <property type="term" value="C:nucleus"/>
    <property type="evidence" value="ECO:0007669"/>
    <property type="project" value="UniProtKB-SubCell"/>
</dbReference>
<feature type="compositionally biased region" description="Polar residues" evidence="8">
    <location>
        <begin position="113"/>
        <end position="126"/>
    </location>
</feature>
<keyword evidence="6" id="KW-0156">Chromatin regulator</keyword>
<feature type="compositionally biased region" description="Polar residues" evidence="8">
    <location>
        <begin position="16"/>
        <end position="32"/>
    </location>
</feature>
<protein>
    <recommendedName>
        <fullName evidence="6">E3 ubiquitin protein ligase</fullName>
        <ecNumber evidence="6">2.3.2.27</ecNumber>
    </recommendedName>
</protein>
<keyword evidence="6" id="KW-0808">Transferase</keyword>
<keyword evidence="4 6" id="KW-0862">Zinc</keyword>
<dbReference type="InterPro" id="IPR013956">
    <property type="entry name" value="E3_ubiquit_lig_Bre1"/>
</dbReference>
<evidence type="ECO:0000256" key="3">
    <source>
        <dbReference type="ARBA" id="ARBA00022771"/>
    </source>
</evidence>